<feature type="compositionally biased region" description="Polar residues" evidence="1">
    <location>
        <begin position="52"/>
        <end position="65"/>
    </location>
</feature>
<dbReference type="Proteomes" id="UP001165190">
    <property type="component" value="Unassembled WGS sequence"/>
</dbReference>
<dbReference type="EMBL" id="BSYR01000025">
    <property type="protein sequence ID" value="GMI94128.1"/>
    <property type="molecule type" value="Genomic_DNA"/>
</dbReference>
<feature type="compositionally biased region" description="Basic and acidic residues" evidence="1">
    <location>
        <begin position="71"/>
        <end position="81"/>
    </location>
</feature>
<proteinExistence type="predicted"/>
<keyword evidence="3" id="KW-1185">Reference proteome</keyword>
<reference evidence="2" key="1">
    <citation type="submission" date="2023-05" db="EMBL/GenBank/DDBJ databases">
        <title>Genome and transcriptome analyses reveal genes involved in the formation of fine ridges on petal epidermal cells in Hibiscus trionum.</title>
        <authorList>
            <person name="Koshimizu S."/>
            <person name="Masuda S."/>
            <person name="Ishii T."/>
            <person name="Shirasu K."/>
            <person name="Hoshino A."/>
            <person name="Arita M."/>
        </authorList>
    </citation>
    <scope>NUCLEOTIDE SEQUENCE</scope>
    <source>
        <strain evidence="2">Hamamatsu line</strain>
    </source>
</reference>
<name>A0A9W7MAD2_HIBTR</name>
<feature type="region of interest" description="Disordered" evidence="1">
    <location>
        <begin position="39"/>
        <end position="81"/>
    </location>
</feature>
<dbReference type="AlphaFoldDB" id="A0A9W7MAD2"/>
<evidence type="ECO:0000313" key="3">
    <source>
        <dbReference type="Proteomes" id="UP001165190"/>
    </source>
</evidence>
<protein>
    <submittedName>
        <fullName evidence="2">Uncharacterized protein</fullName>
    </submittedName>
</protein>
<comment type="caution">
    <text evidence="2">The sequence shown here is derived from an EMBL/GenBank/DDBJ whole genome shotgun (WGS) entry which is preliminary data.</text>
</comment>
<accession>A0A9W7MAD2</accession>
<gene>
    <name evidence="2" type="ORF">HRI_003082100</name>
</gene>
<organism evidence="2 3">
    <name type="scientific">Hibiscus trionum</name>
    <name type="common">Flower of an hour</name>
    <dbReference type="NCBI Taxonomy" id="183268"/>
    <lineage>
        <taxon>Eukaryota</taxon>
        <taxon>Viridiplantae</taxon>
        <taxon>Streptophyta</taxon>
        <taxon>Embryophyta</taxon>
        <taxon>Tracheophyta</taxon>
        <taxon>Spermatophyta</taxon>
        <taxon>Magnoliopsida</taxon>
        <taxon>eudicotyledons</taxon>
        <taxon>Gunneridae</taxon>
        <taxon>Pentapetalae</taxon>
        <taxon>rosids</taxon>
        <taxon>malvids</taxon>
        <taxon>Malvales</taxon>
        <taxon>Malvaceae</taxon>
        <taxon>Malvoideae</taxon>
        <taxon>Hibiscus</taxon>
    </lineage>
</organism>
<sequence length="134" mass="15348">MDPETKQFVVSRNVVFDEVSSYFSPHKTSLQLHFDADGDQMCLEKQPEDHLQTSNNDESSASDSKSVLRKSSRETRLPSHLRDYEVQLNQCTVVSCFFTAGMDEEPTSFEEAKGYPEWKSTMDEEIKALNKNQT</sequence>
<evidence type="ECO:0000256" key="1">
    <source>
        <dbReference type="SAM" id="MobiDB-lite"/>
    </source>
</evidence>
<evidence type="ECO:0000313" key="2">
    <source>
        <dbReference type="EMBL" id="GMI94128.1"/>
    </source>
</evidence>
<dbReference type="OrthoDB" id="1432605at2759"/>